<protein>
    <submittedName>
        <fullName evidence="2">Uncharacterized protein</fullName>
    </submittedName>
</protein>
<proteinExistence type="predicted"/>
<dbReference type="Proteomes" id="UP001457282">
    <property type="component" value="Unassembled WGS sequence"/>
</dbReference>
<keyword evidence="3" id="KW-1185">Reference proteome</keyword>
<accession>A0AAW1Y326</accession>
<evidence type="ECO:0000313" key="3">
    <source>
        <dbReference type="Proteomes" id="UP001457282"/>
    </source>
</evidence>
<dbReference type="AlphaFoldDB" id="A0AAW1Y326"/>
<dbReference type="EMBL" id="JBEDUW010000002">
    <property type="protein sequence ID" value="KAK9943314.1"/>
    <property type="molecule type" value="Genomic_DNA"/>
</dbReference>
<name>A0AAW1Y326_RUBAR</name>
<gene>
    <name evidence="2" type="ORF">M0R45_008926</name>
</gene>
<sequence>MSPAMPCSASHAFAAFNPSNAQPTPQGPPPPLQHEGPDRNEKEMRRPVRIPDQITARAIKPFVLPRRRLLFPFTESTPSPPSPSSSLPIHGVVKNPSRRRPALDALIQSAKERAYGLEKGLEKKN</sequence>
<evidence type="ECO:0000313" key="2">
    <source>
        <dbReference type="EMBL" id="KAK9943314.1"/>
    </source>
</evidence>
<feature type="region of interest" description="Disordered" evidence="1">
    <location>
        <begin position="74"/>
        <end position="96"/>
    </location>
</feature>
<evidence type="ECO:0000256" key="1">
    <source>
        <dbReference type="SAM" id="MobiDB-lite"/>
    </source>
</evidence>
<organism evidence="2 3">
    <name type="scientific">Rubus argutus</name>
    <name type="common">Southern blackberry</name>
    <dbReference type="NCBI Taxonomy" id="59490"/>
    <lineage>
        <taxon>Eukaryota</taxon>
        <taxon>Viridiplantae</taxon>
        <taxon>Streptophyta</taxon>
        <taxon>Embryophyta</taxon>
        <taxon>Tracheophyta</taxon>
        <taxon>Spermatophyta</taxon>
        <taxon>Magnoliopsida</taxon>
        <taxon>eudicotyledons</taxon>
        <taxon>Gunneridae</taxon>
        <taxon>Pentapetalae</taxon>
        <taxon>rosids</taxon>
        <taxon>fabids</taxon>
        <taxon>Rosales</taxon>
        <taxon>Rosaceae</taxon>
        <taxon>Rosoideae</taxon>
        <taxon>Rosoideae incertae sedis</taxon>
        <taxon>Rubus</taxon>
    </lineage>
</organism>
<comment type="caution">
    <text evidence="2">The sequence shown here is derived from an EMBL/GenBank/DDBJ whole genome shotgun (WGS) entry which is preliminary data.</text>
</comment>
<feature type="compositionally biased region" description="Basic and acidic residues" evidence="1">
    <location>
        <begin position="35"/>
        <end position="46"/>
    </location>
</feature>
<feature type="region of interest" description="Disordered" evidence="1">
    <location>
        <begin position="1"/>
        <end position="53"/>
    </location>
</feature>
<reference evidence="2 3" key="1">
    <citation type="journal article" date="2023" name="G3 (Bethesda)">
        <title>A chromosome-length genome assembly and annotation of blackberry (Rubus argutus, cv. 'Hillquist').</title>
        <authorList>
            <person name="Bruna T."/>
            <person name="Aryal R."/>
            <person name="Dudchenko O."/>
            <person name="Sargent D.J."/>
            <person name="Mead D."/>
            <person name="Buti M."/>
            <person name="Cavallini A."/>
            <person name="Hytonen T."/>
            <person name="Andres J."/>
            <person name="Pham M."/>
            <person name="Weisz D."/>
            <person name="Mascagni F."/>
            <person name="Usai G."/>
            <person name="Natali L."/>
            <person name="Bassil N."/>
            <person name="Fernandez G.E."/>
            <person name="Lomsadze A."/>
            <person name="Armour M."/>
            <person name="Olukolu B."/>
            <person name="Poorten T."/>
            <person name="Britton C."/>
            <person name="Davik J."/>
            <person name="Ashrafi H."/>
            <person name="Aiden E.L."/>
            <person name="Borodovsky M."/>
            <person name="Worthington M."/>
        </authorList>
    </citation>
    <scope>NUCLEOTIDE SEQUENCE [LARGE SCALE GENOMIC DNA]</scope>
    <source>
        <strain evidence="2">PI 553951</strain>
    </source>
</reference>